<dbReference type="PROSITE" id="PS51257">
    <property type="entry name" value="PROKAR_LIPOPROTEIN"/>
    <property type="match status" value="1"/>
</dbReference>
<organism evidence="2">
    <name type="scientific">marine sediment metagenome</name>
    <dbReference type="NCBI Taxonomy" id="412755"/>
    <lineage>
        <taxon>unclassified sequences</taxon>
        <taxon>metagenomes</taxon>
        <taxon>ecological metagenomes</taxon>
    </lineage>
</organism>
<evidence type="ECO:0000313" key="2">
    <source>
        <dbReference type="EMBL" id="KKM05580.1"/>
    </source>
</evidence>
<evidence type="ECO:0000256" key="1">
    <source>
        <dbReference type="ARBA" id="ARBA00023002"/>
    </source>
</evidence>
<dbReference type="InterPro" id="IPR029061">
    <property type="entry name" value="THDP-binding"/>
</dbReference>
<comment type="caution">
    <text evidence="2">The sequence shown here is derived from an EMBL/GenBank/DDBJ whole genome shotgun (WGS) entry which is preliminary data.</text>
</comment>
<accession>A0A0F9H3L2</accession>
<dbReference type="EMBL" id="LAZR01016185">
    <property type="protein sequence ID" value="KKM05580.1"/>
    <property type="molecule type" value="Genomic_DNA"/>
</dbReference>
<name>A0A0F9H3L2_9ZZZZ</name>
<reference evidence="2" key="1">
    <citation type="journal article" date="2015" name="Nature">
        <title>Complex archaea that bridge the gap between prokaryotes and eukaryotes.</title>
        <authorList>
            <person name="Spang A."/>
            <person name="Saw J.H."/>
            <person name="Jorgensen S.L."/>
            <person name="Zaremba-Niedzwiedzka K."/>
            <person name="Martijn J."/>
            <person name="Lind A.E."/>
            <person name="van Eijk R."/>
            <person name="Schleper C."/>
            <person name="Guy L."/>
            <person name="Ettema T.J."/>
        </authorList>
    </citation>
    <scope>NUCLEOTIDE SEQUENCE</scope>
</reference>
<dbReference type="AlphaFoldDB" id="A0A0F9H3L2"/>
<gene>
    <name evidence="2" type="ORF">LCGC14_1752630</name>
</gene>
<protein>
    <recommendedName>
        <fullName evidence="3">Pyruvate flavodoxin/ferredoxin oxidoreductase pyrimidine binding domain-containing protein</fullName>
    </recommendedName>
</protein>
<dbReference type="SUPFAM" id="SSF52518">
    <property type="entry name" value="Thiamin diphosphate-binding fold (THDP-binding)"/>
    <property type="match status" value="1"/>
</dbReference>
<feature type="non-terminal residue" evidence="2">
    <location>
        <position position="275"/>
    </location>
</feature>
<keyword evidence="1" id="KW-0560">Oxidoreductase</keyword>
<proteinExistence type="predicted"/>
<dbReference type="InterPro" id="IPR002880">
    <property type="entry name" value="Pyrv_Fd/Flavodoxin_OxRdtase_N"/>
</dbReference>
<dbReference type="CDD" id="cd07034">
    <property type="entry name" value="TPP_PYR_PFOR_IOR-alpha_like"/>
    <property type="match status" value="1"/>
</dbReference>
<dbReference type="Gene3D" id="3.40.50.970">
    <property type="match status" value="1"/>
</dbReference>
<evidence type="ECO:0008006" key="3">
    <source>
        <dbReference type="Google" id="ProtNLM"/>
    </source>
</evidence>
<sequence>MKDLAAASTEFSLDLKYTREEGSIYLSGIQACVRLPLDQLRADRRRGLKTAAFISGYPGSPLGGLDLELQRQRKRLEQQGVFHSPGLNEELAVTAVLGSQLVNSFSGAKYDGVLGMWHGKSPGVDRAGDAFKHANHAGVGKNGGVLVLGGDDPSAKSSSLPNRSEIAFYDAMMPTIYPGNVQEILDLGLHGFMASRTSGLWVGMKIVTDVADGAGTAEVSPDRIAPVIPAVELDGRPYEHRVELPALPQSLEQERTLYYARLELARRYAWENRLN</sequence>
<dbReference type="GO" id="GO:0016491">
    <property type="term" value="F:oxidoreductase activity"/>
    <property type="evidence" value="ECO:0007669"/>
    <property type="project" value="UniProtKB-KW"/>
</dbReference>